<evidence type="ECO:0000256" key="2">
    <source>
        <dbReference type="SAM" id="MobiDB-lite"/>
    </source>
</evidence>
<gene>
    <name evidence="5" type="primary">Gpihbp1</name>
</gene>
<evidence type="ECO:0000256" key="1">
    <source>
        <dbReference type="ARBA" id="ARBA00022729"/>
    </source>
</evidence>
<dbReference type="PANTHER" id="PTHR16983:SF12">
    <property type="entry name" value="GLYCOSYLPHOSPHATIDYLINOSITOL-ANCHORED HIGH DENSITY LIPOPROTEIN-BINDING PROTEIN 1"/>
    <property type="match status" value="1"/>
</dbReference>
<dbReference type="GO" id="GO:0035478">
    <property type="term" value="F:chylomicron binding"/>
    <property type="evidence" value="ECO:0007669"/>
    <property type="project" value="TreeGrafter"/>
</dbReference>
<feature type="domain" description="Snake toxin/toxin-like" evidence="3">
    <location>
        <begin position="119"/>
        <end position="194"/>
    </location>
</feature>
<feature type="compositionally biased region" description="Acidic residues" evidence="2">
    <location>
        <begin position="83"/>
        <end position="103"/>
    </location>
</feature>
<accession>A0A1S3GKP1</accession>
<organism evidence="4 5">
    <name type="scientific">Dipodomys ordii</name>
    <name type="common">Ord's kangaroo rat</name>
    <dbReference type="NCBI Taxonomy" id="10020"/>
    <lineage>
        <taxon>Eukaryota</taxon>
        <taxon>Metazoa</taxon>
        <taxon>Chordata</taxon>
        <taxon>Craniata</taxon>
        <taxon>Vertebrata</taxon>
        <taxon>Euteleostomi</taxon>
        <taxon>Mammalia</taxon>
        <taxon>Eutheria</taxon>
        <taxon>Euarchontoglires</taxon>
        <taxon>Glires</taxon>
        <taxon>Rodentia</taxon>
        <taxon>Castorimorpha</taxon>
        <taxon>Heteromyidae</taxon>
        <taxon>Dipodomyinae</taxon>
        <taxon>Dipodomys</taxon>
    </lineage>
</organism>
<evidence type="ECO:0000313" key="4">
    <source>
        <dbReference type="Proteomes" id="UP000081671"/>
    </source>
</evidence>
<dbReference type="CTD" id="338328"/>
<dbReference type="GO" id="GO:0070328">
    <property type="term" value="P:triglyceride homeostasis"/>
    <property type="evidence" value="ECO:0007669"/>
    <property type="project" value="TreeGrafter"/>
</dbReference>
<dbReference type="Proteomes" id="UP000081671">
    <property type="component" value="Unplaced"/>
</dbReference>
<protein>
    <submittedName>
        <fullName evidence="5">Glycosylphosphatidylinositol-anchored high density lipoprotein-binding protein 1</fullName>
    </submittedName>
</protein>
<dbReference type="InterPro" id="IPR051110">
    <property type="entry name" value="Ly-6/neurotoxin-like_GPI-ap"/>
</dbReference>
<dbReference type="GO" id="GO:0005886">
    <property type="term" value="C:plasma membrane"/>
    <property type="evidence" value="ECO:0007669"/>
    <property type="project" value="TreeGrafter"/>
</dbReference>
<keyword evidence="1" id="KW-0732">Signal</keyword>
<dbReference type="InterPro" id="IPR035076">
    <property type="entry name" value="Toxin/TOLIP"/>
</dbReference>
<dbReference type="AlphaFoldDB" id="A0A1S3GKP1"/>
<dbReference type="SUPFAM" id="SSF57302">
    <property type="entry name" value="Snake toxin-like"/>
    <property type="match status" value="1"/>
</dbReference>
<dbReference type="GeneID" id="105999036"/>
<dbReference type="FunFam" id="2.10.60.10:FF:000003">
    <property type="entry name" value="lymphocyte antigen 6E isoform X1"/>
    <property type="match status" value="1"/>
</dbReference>
<dbReference type="FunCoup" id="A0A1S3GKP1">
    <property type="interactions" value="17"/>
</dbReference>
<dbReference type="InParanoid" id="A0A1S3GKP1"/>
<feature type="region of interest" description="Disordered" evidence="2">
    <location>
        <begin position="198"/>
        <end position="241"/>
    </location>
</feature>
<dbReference type="OrthoDB" id="9448168at2759"/>
<keyword evidence="5" id="KW-0449">Lipoprotein</keyword>
<name>A0A1S3GKP1_DIPOR</name>
<proteinExistence type="predicted"/>
<dbReference type="GO" id="GO:0035473">
    <property type="term" value="F:lipase binding"/>
    <property type="evidence" value="ECO:0007669"/>
    <property type="project" value="TreeGrafter"/>
</dbReference>
<reference evidence="5" key="1">
    <citation type="submission" date="2025-08" db="UniProtKB">
        <authorList>
            <consortium name="RefSeq"/>
        </authorList>
    </citation>
    <scope>IDENTIFICATION</scope>
    <source>
        <tissue evidence="5">Kidney</tissue>
    </source>
</reference>
<dbReference type="GO" id="GO:0030550">
    <property type="term" value="F:acetylcholine receptor inhibitor activity"/>
    <property type="evidence" value="ECO:0007669"/>
    <property type="project" value="TreeGrafter"/>
</dbReference>
<dbReference type="Pfam" id="PF00087">
    <property type="entry name" value="Toxin_TOLIP"/>
    <property type="match status" value="1"/>
</dbReference>
<feature type="region of interest" description="Disordered" evidence="2">
    <location>
        <begin position="80"/>
        <end position="103"/>
    </location>
</feature>
<dbReference type="STRING" id="10020.ENSDORP00000010735"/>
<sequence>MVRLVWRLQLGSGVEAHCLRLWQGPRKASGLPFVHLPQTQSPKGRLAVGRTAPSWMEALGAVLLTLLLCQQPAECTGHRLAQEDEEDVKSEGYGYDDDDEEEEEDETNMIFSSKDRVTLECYTCLLLKDRERCQETKRCSSGQTFCTTMVSHGRTDSGFLTTYSMWCTDSCRPLTKTVEGTQMNQTCCQSTLCNAPPWQRPPSGAGSPQGGRTGQPQGGRAGGPREDGPGSSRGSGAPGFTGCPKSMGTALLLPLLASLWTVEA</sequence>
<dbReference type="RefSeq" id="XP_012889376.1">
    <property type="nucleotide sequence ID" value="XM_013033922.1"/>
</dbReference>
<dbReference type="PANTHER" id="PTHR16983">
    <property type="entry name" value="UPAR/LY6 DOMAIN-CONTAINING PROTEIN"/>
    <property type="match status" value="1"/>
</dbReference>
<feature type="compositionally biased region" description="Gly residues" evidence="2">
    <location>
        <begin position="207"/>
        <end position="222"/>
    </location>
</feature>
<dbReference type="CDD" id="cd23575">
    <property type="entry name" value="TFP_LU_ECD_GPIHBP1"/>
    <property type="match status" value="1"/>
</dbReference>
<dbReference type="KEGG" id="dord:105999036"/>
<dbReference type="Gene3D" id="2.10.60.10">
    <property type="entry name" value="CD59"/>
    <property type="match status" value="1"/>
</dbReference>
<evidence type="ECO:0000313" key="5">
    <source>
        <dbReference type="RefSeq" id="XP_012889376.1"/>
    </source>
</evidence>
<dbReference type="InterPro" id="IPR045860">
    <property type="entry name" value="Snake_toxin-like_sf"/>
</dbReference>
<keyword evidence="4" id="KW-1185">Reference proteome</keyword>
<evidence type="ECO:0000259" key="3">
    <source>
        <dbReference type="Pfam" id="PF00087"/>
    </source>
</evidence>